<name>A0A6V7W325_MELEN</name>
<dbReference type="EMBL" id="CAJEWN010000402">
    <property type="protein sequence ID" value="CAD2181550.1"/>
    <property type="molecule type" value="Genomic_DNA"/>
</dbReference>
<evidence type="ECO:0000313" key="1">
    <source>
        <dbReference type="EMBL" id="CAD2181550.1"/>
    </source>
</evidence>
<sequence length="40" mass="4646">MLRDKFCCQNMLAIHHFLSSALRLSRGCQHKFLLLLELGT</sequence>
<protein>
    <submittedName>
        <fullName evidence="1">Uncharacterized protein</fullName>
    </submittedName>
</protein>
<organism evidence="1 2">
    <name type="scientific">Meloidogyne enterolobii</name>
    <name type="common">Root-knot nematode worm</name>
    <name type="synonym">Meloidogyne mayaguensis</name>
    <dbReference type="NCBI Taxonomy" id="390850"/>
    <lineage>
        <taxon>Eukaryota</taxon>
        <taxon>Metazoa</taxon>
        <taxon>Ecdysozoa</taxon>
        <taxon>Nematoda</taxon>
        <taxon>Chromadorea</taxon>
        <taxon>Rhabditida</taxon>
        <taxon>Tylenchina</taxon>
        <taxon>Tylenchomorpha</taxon>
        <taxon>Tylenchoidea</taxon>
        <taxon>Meloidogynidae</taxon>
        <taxon>Meloidogyninae</taxon>
        <taxon>Meloidogyne</taxon>
    </lineage>
</organism>
<dbReference type="AlphaFoldDB" id="A0A6V7W325"/>
<comment type="caution">
    <text evidence="1">The sequence shown here is derived from an EMBL/GenBank/DDBJ whole genome shotgun (WGS) entry which is preliminary data.</text>
</comment>
<proteinExistence type="predicted"/>
<evidence type="ECO:0000313" key="2">
    <source>
        <dbReference type="Proteomes" id="UP000580250"/>
    </source>
</evidence>
<gene>
    <name evidence="1" type="ORF">MENT_LOCUS33699</name>
</gene>
<dbReference type="Proteomes" id="UP000580250">
    <property type="component" value="Unassembled WGS sequence"/>
</dbReference>
<reference evidence="1 2" key="1">
    <citation type="submission" date="2020-08" db="EMBL/GenBank/DDBJ databases">
        <authorList>
            <person name="Koutsovoulos G."/>
            <person name="Danchin GJ E."/>
        </authorList>
    </citation>
    <scope>NUCLEOTIDE SEQUENCE [LARGE SCALE GENOMIC DNA]</scope>
</reference>
<accession>A0A6V7W325</accession>